<name>A0A949UT28_9HYPH</name>
<proteinExistence type="predicted"/>
<dbReference type="EMBL" id="JAHRVA010000002">
    <property type="protein sequence ID" value="MBV2143355.1"/>
    <property type="molecule type" value="Genomic_DNA"/>
</dbReference>
<sequence>MQEQSGRGLNKDSLFKKPLSRTETKNAETDRVAKAILLNEKAAADAKTKRLKAARLEQQRIDDLSPVPGKKG</sequence>
<protein>
    <submittedName>
        <fullName evidence="2">Uncharacterized protein</fullName>
    </submittedName>
</protein>
<feature type="compositionally biased region" description="Basic and acidic residues" evidence="1">
    <location>
        <begin position="9"/>
        <end position="28"/>
    </location>
</feature>
<gene>
    <name evidence="2" type="ORF">KUG47_07575</name>
</gene>
<accession>A0A949UT28</accession>
<dbReference type="AlphaFoldDB" id="A0A949UT28"/>
<keyword evidence="3" id="KW-1185">Reference proteome</keyword>
<dbReference type="RefSeq" id="WP_217677331.1">
    <property type="nucleotide sequence ID" value="NZ_JAHRVA010000002.1"/>
</dbReference>
<evidence type="ECO:0000256" key="1">
    <source>
        <dbReference type="SAM" id="MobiDB-lite"/>
    </source>
</evidence>
<feature type="region of interest" description="Disordered" evidence="1">
    <location>
        <begin position="1"/>
        <end position="28"/>
    </location>
</feature>
<comment type="caution">
    <text evidence="2">The sequence shown here is derived from an EMBL/GenBank/DDBJ whole genome shotgun (WGS) entry which is preliminary data.</text>
</comment>
<organism evidence="2 3">
    <name type="scientific">Falsochrobactrum tianjinense</name>
    <dbReference type="NCBI Taxonomy" id="2706015"/>
    <lineage>
        <taxon>Bacteria</taxon>
        <taxon>Pseudomonadati</taxon>
        <taxon>Pseudomonadota</taxon>
        <taxon>Alphaproteobacteria</taxon>
        <taxon>Hyphomicrobiales</taxon>
        <taxon>Brucellaceae</taxon>
        <taxon>Falsochrobactrum</taxon>
    </lineage>
</organism>
<reference evidence="2 3" key="1">
    <citation type="submission" date="2021-06" db="EMBL/GenBank/DDBJ databases">
        <title>Falsochrobactrum tianjin sp.nov., a new petroleum-degrading bacteria isolated from oily soils.</title>
        <authorList>
            <person name="Chen G."/>
            <person name="Chen H."/>
            <person name="Tian J."/>
            <person name="Qing J."/>
            <person name="Zhong L."/>
            <person name="Ma W."/>
            <person name="Song Y."/>
            <person name="Cui X."/>
            <person name="Yan B."/>
        </authorList>
    </citation>
    <scope>NUCLEOTIDE SEQUENCE [LARGE SCALE GENOMIC DNA]</scope>
    <source>
        <strain evidence="2 3">TDYN1</strain>
    </source>
</reference>
<evidence type="ECO:0000313" key="2">
    <source>
        <dbReference type="EMBL" id="MBV2143355.1"/>
    </source>
</evidence>
<dbReference type="Proteomes" id="UP000752297">
    <property type="component" value="Unassembled WGS sequence"/>
</dbReference>
<evidence type="ECO:0000313" key="3">
    <source>
        <dbReference type="Proteomes" id="UP000752297"/>
    </source>
</evidence>